<dbReference type="PANTHER" id="PTHR41771">
    <property type="entry name" value="MEMBRANE PROTEIN-RELATED"/>
    <property type="match status" value="1"/>
</dbReference>
<dbReference type="STRING" id="1319815.HMPREF0202_01571"/>
<organism evidence="3 4">
    <name type="scientific">Cetobacterium somerae ATCC BAA-474</name>
    <dbReference type="NCBI Taxonomy" id="1319815"/>
    <lineage>
        <taxon>Bacteria</taxon>
        <taxon>Fusobacteriati</taxon>
        <taxon>Fusobacteriota</taxon>
        <taxon>Fusobacteriia</taxon>
        <taxon>Fusobacteriales</taxon>
        <taxon>Fusobacteriaceae</taxon>
        <taxon>Cetobacterium</taxon>
    </lineage>
</organism>
<keyword evidence="1" id="KW-0812">Transmembrane</keyword>
<evidence type="ECO:0000256" key="2">
    <source>
        <dbReference type="SAM" id="SignalP"/>
    </source>
</evidence>
<gene>
    <name evidence="3" type="ORF">HMPREF0202_01571</name>
</gene>
<proteinExistence type="predicted"/>
<dbReference type="InterPro" id="IPR012507">
    <property type="entry name" value="YibE_F"/>
</dbReference>
<feature type="signal peptide" evidence="2">
    <location>
        <begin position="1"/>
        <end position="18"/>
    </location>
</feature>
<protein>
    <recommendedName>
        <fullName evidence="5">YibE/F-like protein</fullName>
    </recommendedName>
</protein>
<name>U7VCK6_9FUSO</name>
<dbReference type="EMBL" id="AXZF01000060">
    <property type="protein sequence ID" value="ERT68533.1"/>
    <property type="molecule type" value="Genomic_DNA"/>
</dbReference>
<sequence>MKNLLLLFLIIFSTGILAQEIENNEKQTQEEYIKGRILYLESTKKSGYNGQDGIKEIEEYRVRILEGEDENKEILIQSPVYLEKAYNIFIRENENVVLYKEHGELGDNTYYIVDIDKRDSIFLIVGIFVLLTVIIARYKGIKAILSLVIVVGIIYNIFLPMISNGYSPILISTLCALLCSTITIFLTTGFSQKGLVAILGAVSGVVIAGIVSMYFSYKMAMTGFVSVEALNYSTLLQGIKIREIISAGVILGSMGAVMDVSMSISSALTELRKRSADITKKDIFESGMRIGEDIIGTMVNTLILAYIGSGILSTLFIYLQKEQFPLIRILNFESVAADIIRAFAGSIGILVAVPITSYLCCIIFTKKNS</sequence>
<evidence type="ECO:0000313" key="3">
    <source>
        <dbReference type="EMBL" id="ERT68533.1"/>
    </source>
</evidence>
<feature type="transmembrane region" description="Helical" evidence="1">
    <location>
        <begin position="169"/>
        <end position="188"/>
    </location>
</feature>
<dbReference type="eggNOG" id="COG5438">
    <property type="taxonomic scope" value="Bacteria"/>
</dbReference>
<evidence type="ECO:0000256" key="1">
    <source>
        <dbReference type="SAM" id="Phobius"/>
    </source>
</evidence>
<feature type="chain" id="PRO_5004688650" description="YibE/F-like protein" evidence="2">
    <location>
        <begin position="19"/>
        <end position="369"/>
    </location>
</feature>
<feature type="transmembrane region" description="Helical" evidence="1">
    <location>
        <begin position="244"/>
        <end position="264"/>
    </location>
</feature>
<dbReference type="HOGENOM" id="CLU_028166_4_0_0"/>
<feature type="transmembrane region" description="Helical" evidence="1">
    <location>
        <begin position="120"/>
        <end position="136"/>
    </location>
</feature>
<evidence type="ECO:0008006" key="5">
    <source>
        <dbReference type="Google" id="ProtNLM"/>
    </source>
</evidence>
<keyword evidence="2" id="KW-0732">Signal</keyword>
<dbReference type="PATRIC" id="fig|1319815.3.peg.1514"/>
<dbReference type="RefSeq" id="WP_023051109.1">
    <property type="nucleotide sequence ID" value="NZ_KI518207.1"/>
</dbReference>
<evidence type="ECO:0000313" key="4">
    <source>
        <dbReference type="Proteomes" id="UP000017081"/>
    </source>
</evidence>
<feature type="transmembrane region" description="Helical" evidence="1">
    <location>
        <begin position="195"/>
        <end position="217"/>
    </location>
</feature>
<comment type="caution">
    <text evidence="3">The sequence shown here is derived from an EMBL/GenBank/DDBJ whole genome shotgun (WGS) entry which is preliminary data.</text>
</comment>
<reference evidence="3 4" key="1">
    <citation type="submission" date="2013-08" db="EMBL/GenBank/DDBJ databases">
        <authorList>
            <person name="Weinstock G."/>
            <person name="Sodergren E."/>
            <person name="Wylie T."/>
            <person name="Fulton L."/>
            <person name="Fulton R."/>
            <person name="Fronick C."/>
            <person name="O'Laughlin M."/>
            <person name="Godfrey J."/>
            <person name="Miner T."/>
            <person name="Herter B."/>
            <person name="Appelbaum E."/>
            <person name="Cordes M."/>
            <person name="Lek S."/>
            <person name="Wollam A."/>
            <person name="Pepin K.H."/>
            <person name="Palsikar V.B."/>
            <person name="Mitreva M."/>
            <person name="Wilson R.K."/>
        </authorList>
    </citation>
    <scope>NUCLEOTIDE SEQUENCE [LARGE SCALE GENOMIC DNA]</scope>
    <source>
        <strain evidence="3 4">ATCC BAA-474</strain>
    </source>
</reference>
<dbReference type="AlphaFoldDB" id="U7VCK6"/>
<keyword evidence="1" id="KW-0472">Membrane</keyword>
<keyword evidence="4" id="KW-1185">Reference proteome</keyword>
<feature type="transmembrane region" description="Helical" evidence="1">
    <location>
        <begin position="143"/>
        <end position="163"/>
    </location>
</feature>
<dbReference type="Pfam" id="PF07907">
    <property type="entry name" value="YibE_F"/>
    <property type="match status" value="1"/>
</dbReference>
<keyword evidence="1" id="KW-1133">Transmembrane helix</keyword>
<feature type="transmembrane region" description="Helical" evidence="1">
    <location>
        <begin position="339"/>
        <end position="364"/>
    </location>
</feature>
<accession>U7VCK6</accession>
<dbReference type="Proteomes" id="UP000017081">
    <property type="component" value="Unassembled WGS sequence"/>
</dbReference>
<dbReference type="PANTHER" id="PTHR41771:SF1">
    <property type="entry name" value="MEMBRANE PROTEIN"/>
    <property type="match status" value="1"/>
</dbReference>
<feature type="transmembrane region" description="Helical" evidence="1">
    <location>
        <begin position="298"/>
        <end position="319"/>
    </location>
</feature>